<proteinExistence type="predicted"/>
<keyword evidence="2" id="KW-0472">Membrane</keyword>
<feature type="compositionally biased region" description="Basic and acidic residues" evidence="1">
    <location>
        <begin position="259"/>
        <end position="271"/>
    </location>
</feature>
<dbReference type="InterPro" id="IPR015425">
    <property type="entry name" value="FH2_Formin"/>
</dbReference>
<feature type="transmembrane region" description="Helical" evidence="2">
    <location>
        <begin position="6"/>
        <end position="23"/>
    </location>
</feature>
<dbReference type="GO" id="GO:0051015">
    <property type="term" value="F:actin filament binding"/>
    <property type="evidence" value="ECO:0007669"/>
    <property type="project" value="InterPro"/>
</dbReference>
<feature type="compositionally biased region" description="Pro residues" evidence="1">
    <location>
        <begin position="338"/>
        <end position="398"/>
    </location>
</feature>
<dbReference type="EMBL" id="JAGKQH010000020">
    <property type="protein sequence ID" value="KAG6570868.1"/>
    <property type="molecule type" value="Genomic_DNA"/>
</dbReference>
<feature type="region of interest" description="Disordered" evidence="1">
    <location>
        <begin position="134"/>
        <end position="227"/>
    </location>
</feature>
<keyword evidence="2" id="KW-1133">Transmembrane helix</keyword>
<evidence type="ECO:0000313" key="5">
    <source>
        <dbReference type="Proteomes" id="UP000685013"/>
    </source>
</evidence>
<dbReference type="Proteomes" id="UP000685013">
    <property type="component" value="Chromosome 20"/>
</dbReference>
<dbReference type="PANTHER" id="PTHR23213:SF392">
    <property type="entry name" value="FORMIN-LIKE PROTEIN 3"/>
    <property type="match status" value="1"/>
</dbReference>
<feature type="transmembrane region" description="Helical" evidence="2">
    <location>
        <begin position="229"/>
        <end position="251"/>
    </location>
</feature>
<keyword evidence="5" id="KW-1185">Reference proteome</keyword>
<keyword evidence="2" id="KW-0812">Transmembrane</keyword>
<feature type="region of interest" description="Disordered" evidence="1">
    <location>
        <begin position="258"/>
        <end position="415"/>
    </location>
</feature>
<gene>
    <name evidence="4" type="primary">FH3</name>
    <name evidence="4" type="ORF">SDJN03_29783</name>
</gene>
<feature type="compositionally biased region" description="Pro residues" evidence="1">
    <location>
        <begin position="137"/>
        <end position="147"/>
    </location>
</feature>
<feature type="compositionally biased region" description="Low complexity" evidence="1">
    <location>
        <begin position="148"/>
        <end position="157"/>
    </location>
</feature>
<feature type="domain" description="FH2" evidence="3">
    <location>
        <begin position="410"/>
        <end position="525"/>
    </location>
</feature>
<dbReference type="GO" id="GO:0045010">
    <property type="term" value="P:actin nucleation"/>
    <property type="evidence" value="ECO:0007669"/>
    <property type="project" value="InterPro"/>
</dbReference>
<dbReference type="AlphaFoldDB" id="A0AAV6LVQ3"/>
<dbReference type="PANTHER" id="PTHR23213">
    <property type="entry name" value="FORMIN-RELATED"/>
    <property type="match status" value="1"/>
</dbReference>
<evidence type="ECO:0000259" key="3">
    <source>
        <dbReference type="PROSITE" id="PS51444"/>
    </source>
</evidence>
<reference evidence="4 5" key="1">
    <citation type="journal article" date="2021" name="Hortic Res">
        <title>The domestication of Cucurbita argyrosperma as revealed by the genome of its wild relative.</title>
        <authorList>
            <person name="Barrera-Redondo J."/>
            <person name="Sanchez-de la Vega G."/>
            <person name="Aguirre-Liguori J.A."/>
            <person name="Castellanos-Morales G."/>
            <person name="Gutierrez-Guerrero Y.T."/>
            <person name="Aguirre-Dugua X."/>
            <person name="Aguirre-Planter E."/>
            <person name="Tenaillon M.I."/>
            <person name="Lira-Saade R."/>
            <person name="Eguiarte L.E."/>
        </authorList>
    </citation>
    <scope>NUCLEOTIDE SEQUENCE [LARGE SCALE GENOMIC DNA]</scope>
    <source>
        <strain evidence="4">JBR-2021</strain>
    </source>
</reference>
<dbReference type="PROSITE" id="PS51444">
    <property type="entry name" value="FH2"/>
    <property type="match status" value="1"/>
</dbReference>
<feature type="compositionally biased region" description="Pro residues" evidence="1">
    <location>
        <begin position="175"/>
        <end position="189"/>
    </location>
</feature>
<protein>
    <submittedName>
        <fullName evidence="4">Formin-like protein 3</fullName>
    </submittedName>
</protein>
<accession>A0AAV6LVQ3</accession>
<evidence type="ECO:0000256" key="1">
    <source>
        <dbReference type="SAM" id="MobiDB-lite"/>
    </source>
</evidence>
<evidence type="ECO:0000256" key="2">
    <source>
        <dbReference type="SAM" id="Phobius"/>
    </source>
</evidence>
<name>A0AAV6LVQ3_9ROSI</name>
<comment type="caution">
    <text evidence="4">The sequence shown here is derived from an EMBL/GenBank/DDBJ whole genome shotgun (WGS) entry which is preliminary data.</text>
</comment>
<feature type="non-terminal residue" evidence="4">
    <location>
        <position position="1"/>
    </location>
</feature>
<sequence length="525" mass="55666">MELRRGGYVGGLVILLCALAIVSSEGRRKTLEMVIANAGDCHFTSSELEGAMGKKACTKQFVPCIQKETMDKSIAILPPEMKHGLLDCLRKRSMFSRDSELSPPSLSDWVRRSIEFIFVESNIHMRQLIRLFQGSSPPHPTAAPAPSPDAESPANSPLLSPIHAPMLSPSNAPTNSPPVMAPAPSPELLPPVGDTDVLDSPPSTVARSPSLPRASPKSRPPKKHEESQTGIIAGIVAAGVGVVLVVALVLFCCRRGKGSRVEPKDGQKNEKPLNNISLSELPAGSSLKAYSDGNPAINANNGTKPPPSFVGNLAVNPENHTYMAEAPTSDGKSSAMPPLKPPPGRPDAQPPPPTAPAATPPPPPPAPRAPPPSPPKVSRPPPAPPAGIPGKPQAPPVAPHQGGPNGSSMDPDSLGHKTKLKPFFWDKVLANPGHSMVWHEISDGSFQFNEEMMESLFGYAAVEANKGNRKKDLASEPSVQYIQIIDPRKAQNLSILLRALNVTTEEVVDAIQQGNLSVLVFVLCL</sequence>
<evidence type="ECO:0000313" key="4">
    <source>
        <dbReference type="EMBL" id="KAG6570868.1"/>
    </source>
</evidence>
<organism evidence="4 5">
    <name type="scientific">Cucurbita argyrosperma subsp. sororia</name>
    <dbReference type="NCBI Taxonomy" id="37648"/>
    <lineage>
        <taxon>Eukaryota</taxon>
        <taxon>Viridiplantae</taxon>
        <taxon>Streptophyta</taxon>
        <taxon>Embryophyta</taxon>
        <taxon>Tracheophyta</taxon>
        <taxon>Spermatophyta</taxon>
        <taxon>Magnoliopsida</taxon>
        <taxon>eudicotyledons</taxon>
        <taxon>Gunneridae</taxon>
        <taxon>Pentapetalae</taxon>
        <taxon>rosids</taxon>
        <taxon>fabids</taxon>
        <taxon>Cucurbitales</taxon>
        <taxon>Cucurbitaceae</taxon>
        <taxon>Cucurbiteae</taxon>
        <taxon>Cucurbita</taxon>
    </lineage>
</organism>
<dbReference type="InterPro" id="IPR027643">
    <property type="entry name" value="Formin-like_plant"/>
</dbReference>
<feature type="compositionally biased region" description="Low complexity" evidence="1">
    <location>
        <begin position="206"/>
        <end position="217"/>
    </location>
</feature>
<dbReference type="Pfam" id="PF02181">
    <property type="entry name" value="FH2"/>
    <property type="match status" value="1"/>
</dbReference>